<evidence type="ECO:0000313" key="4">
    <source>
        <dbReference type="Proteomes" id="UP001420932"/>
    </source>
</evidence>
<keyword evidence="1" id="KW-0812">Transmembrane</keyword>
<keyword evidence="1" id="KW-1133">Transmembrane helix</keyword>
<keyword evidence="2" id="KW-0732">Signal</keyword>
<organism evidence="3 4">
    <name type="scientific">Stephania yunnanensis</name>
    <dbReference type="NCBI Taxonomy" id="152371"/>
    <lineage>
        <taxon>Eukaryota</taxon>
        <taxon>Viridiplantae</taxon>
        <taxon>Streptophyta</taxon>
        <taxon>Embryophyta</taxon>
        <taxon>Tracheophyta</taxon>
        <taxon>Spermatophyta</taxon>
        <taxon>Magnoliopsida</taxon>
        <taxon>Ranunculales</taxon>
        <taxon>Menispermaceae</taxon>
        <taxon>Menispermoideae</taxon>
        <taxon>Cissampelideae</taxon>
        <taxon>Stephania</taxon>
    </lineage>
</organism>
<gene>
    <name evidence="3" type="ORF">Syun_018791</name>
</gene>
<feature type="signal peptide" evidence="2">
    <location>
        <begin position="1"/>
        <end position="16"/>
    </location>
</feature>
<accession>A0AAP0IT25</accession>
<evidence type="ECO:0000256" key="1">
    <source>
        <dbReference type="SAM" id="Phobius"/>
    </source>
</evidence>
<keyword evidence="4" id="KW-1185">Reference proteome</keyword>
<feature type="transmembrane region" description="Helical" evidence="1">
    <location>
        <begin position="48"/>
        <end position="68"/>
    </location>
</feature>
<name>A0AAP0IT25_9MAGN</name>
<reference evidence="3 4" key="1">
    <citation type="submission" date="2024-01" db="EMBL/GenBank/DDBJ databases">
        <title>Genome assemblies of Stephania.</title>
        <authorList>
            <person name="Yang L."/>
        </authorList>
    </citation>
    <scope>NUCLEOTIDE SEQUENCE [LARGE SCALE GENOMIC DNA]</scope>
    <source>
        <strain evidence="3">YNDBR</strain>
        <tissue evidence="3">Leaf</tissue>
    </source>
</reference>
<dbReference type="Proteomes" id="UP001420932">
    <property type="component" value="Unassembled WGS sequence"/>
</dbReference>
<protein>
    <recommendedName>
        <fullName evidence="5">Secreted protein</fullName>
    </recommendedName>
</protein>
<dbReference type="AlphaFoldDB" id="A0AAP0IT25"/>
<evidence type="ECO:0008006" key="5">
    <source>
        <dbReference type="Google" id="ProtNLM"/>
    </source>
</evidence>
<dbReference type="EMBL" id="JBBNAF010000008">
    <property type="protein sequence ID" value="KAK9121174.1"/>
    <property type="molecule type" value="Genomic_DNA"/>
</dbReference>
<proteinExistence type="predicted"/>
<comment type="caution">
    <text evidence="3">The sequence shown here is derived from an EMBL/GenBank/DDBJ whole genome shotgun (WGS) entry which is preliminary data.</text>
</comment>
<evidence type="ECO:0000313" key="3">
    <source>
        <dbReference type="EMBL" id="KAK9121174.1"/>
    </source>
</evidence>
<feature type="chain" id="PRO_5042932344" description="Secreted protein" evidence="2">
    <location>
        <begin position="17"/>
        <end position="92"/>
    </location>
</feature>
<evidence type="ECO:0000256" key="2">
    <source>
        <dbReference type="SAM" id="SignalP"/>
    </source>
</evidence>
<sequence length="92" mass="10562">MLWFLSIIFSISLTHSASISIIISLFSSSLLCSPYDFSLGRVEAKLHYIGFLVLLNFFQKPMVSFVLVERFSDSMMDCVQCLRSEELCVYVF</sequence>
<keyword evidence="1" id="KW-0472">Membrane</keyword>